<organism evidence="1 2">
    <name type="scientific">Gelidibacter algens</name>
    <dbReference type="NCBI Taxonomy" id="49280"/>
    <lineage>
        <taxon>Bacteria</taxon>
        <taxon>Pseudomonadati</taxon>
        <taxon>Bacteroidota</taxon>
        <taxon>Flavobacteriia</taxon>
        <taxon>Flavobacteriales</taxon>
        <taxon>Flavobacteriaceae</taxon>
        <taxon>Gelidibacter</taxon>
    </lineage>
</organism>
<gene>
    <name evidence="1" type="ORF">LX77_03726</name>
</gene>
<dbReference type="Proteomes" id="UP000248987">
    <property type="component" value="Unassembled WGS sequence"/>
</dbReference>
<evidence type="ECO:0000313" key="1">
    <source>
        <dbReference type="EMBL" id="RAJ18691.1"/>
    </source>
</evidence>
<dbReference type="EMBL" id="QLLQ01000026">
    <property type="protein sequence ID" value="RAJ18691.1"/>
    <property type="molecule type" value="Genomic_DNA"/>
</dbReference>
<evidence type="ECO:0000313" key="2">
    <source>
        <dbReference type="Proteomes" id="UP000248987"/>
    </source>
</evidence>
<comment type="caution">
    <text evidence="1">The sequence shown here is derived from an EMBL/GenBank/DDBJ whole genome shotgun (WGS) entry which is preliminary data.</text>
</comment>
<protein>
    <submittedName>
        <fullName evidence="1">Uncharacterized protein</fullName>
    </submittedName>
</protein>
<name>A0A327RQH4_9FLAO</name>
<sequence>MKKQNYFLKLGLLICGLSILLTNCSENEDALLKETQLERTITQISFDEFKSNISATDSKFEFYSHFIDTNKNAFQKSSNDKSTDEFASATILTDNIIKIKKESFTTYTFPILIQSKNHEFYNLVLVVNNNQFIYRSHILRYTPSDKWLFDRTQNFSGNVEIINNNLFNVDNLIKSDAEAQLRLSNDCVDDVLISYDCSNGIEGHRSGNPGKPICSATGFDEYIEITYGSCPDKVVEMVILTQETLQEKEALHLVAEMAA</sequence>
<reference evidence="1 2" key="1">
    <citation type="submission" date="2018-06" db="EMBL/GenBank/DDBJ databases">
        <title>Genomic Encyclopedia of Archaeal and Bacterial Type Strains, Phase II (KMG-II): from individual species to whole genera.</title>
        <authorList>
            <person name="Goeker M."/>
        </authorList>
    </citation>
    <scope>NUCLEOTIDE SEQUENCE [LARGE SCALE GENOMIC DNA]</scope>
    <source>
        <strain evidence="1 2">DSM 12408</strain>
    </source>
</reference>
<proteinExistence type="predicted"/>
<dbReference type="AlphaFoldDB" id="A0A327RQH4"/>
<accession>A0A327RQH4</accession>
<keyword evidence="2" id="KW-1185">Reference proteome</keyword>
<dbReference type="RefSeq" id="WP_111626044.1">
    <property type="nucleotide sequence ID" value="NZ_QLLQ01000026.1"/>
</dbReference>